<evidence type="ECO:0000313" key="3">
    <source>
        <dbReference type="Proteomes" id="UP000539957"/>
    </source>
</evidence>
<evidence type="ECO:0000313" key="2">
    <source>
        <dbReference type="EMBL" id="MBB4799884.1"/>
    </source>
</evidence>
<name>A0A7W7ISU3_9CAUL</name>
<keyword evidence="3" id="KW-1185">Reference proteome</keyword>
<dbReference type="Proteomes" id="UP000539957">
    <property type="component" value="Unassembled WGS sequence"/>
</dbReference>
<organism evidence="2 3">
    <name type="scientific">Brevundimonas bullata</name>
    <dbReference type="NCBI Taxonomy" id="13160"/>
    <lineage>
        <taxon>Bacteria</taxon>
        <taxon>Pseudomonadati</taxon>
        <taxon>Pseudomonadota</taxon>
        <taxon>Alphaproteobacteria</taxon>
        <taxon>Caulobacterales</taxon>
        <taxon>Caulobacteraceae</taxon>
        <taxon>Brevundimonas</taxon>
    </lineage>
</organism>
<proteinExistence type="predicted"/>
<keyword evidence="1" id="KW-0472">Membrane</keyword>
<protein>
    <submittedName>
        <fullName evidence="2">Uncharacterized protein</fullName>
    </submittedName>
</protein>
<evidence type="ECO:0000256" key="1">
    <source>
        <dbReference type="SAM" id="Phobius"/>
    </source>
</evidence>
<dbReference type="EMBL" id="JACHKY010000010">
    <property type="protein sequence ID" value="MBB4799884.1"/>
    <property type="molecule type" value="Genomic_DNA"/>
</dbReference>
<keyword evidence="1" id="KW-1133">Transmembrane helix</keyword>
<feature type="transmembrane region" description="Helical" evidence="1">
    <location>
        <begin position="6"/>
        <end position="29"/>
    </location>
</feature>
<accession>A0A7W7ISU3</accession>
<keyword evidence="1" id="KW-0812">Transmembrane</keyword>
<sequence length="38" mass="3908">MPADVVPAIAAIVSAFLVFMAGLGFAAVWSNMGDKPKN</sequence>
<dbReference type="AlphaFoldDB" id="A0A7W7ISU3"/>
<comment type="caution">
    <text evidence="2">The sequence shown here is derived from an EMBL/GenBank/DDBJ whole genome shotgun (WGS) entry which is preliminary data.</text>
</comment>
<reference evidence="2 3" key="1">
    <citation type="submission" date="2020-08" db="EMBL/GenBank/DDBJ databases">
        <title>Functional genomics of gut bacteria from endangered species of beetles.</title>
        <authorList>
            <person name="Carlos-Shanley C."/>
        </authorList>
    </citation>
    <scope>NUCLEOTIDE SEQUENCE [LARGE SCALE GENOMIC DNA]</scope>
    <source>
        <strain evidence="2 3">S00123</strain>
    </source>
</reference>
<gene>
    <name evidence="2" type="ORF">HNP32_003652</name>
</gene>